<organism evidence="2 3">
    <name type="scientific">Mycena rosella</name>
    <name type="common">Pink bonnet</name>
    <name type="synonym">Agaricus rosellus</name>
    <dbReference type="NCBI Taxonomy" id="1033263"/>
    <lineage>
        <taxon>Eukaryota</taxon>
        <taxon>Fungi</taxon>
        <taxon>Dikarya</taxon>
        <taxon>Basidiomycota</taxon>
        <taxon>Agaricomycotina</taxon>
        <taxon>Agaricomycetes</taxon>
        <taxon>Agaricomycetidae</taxon>
        <taxon>Agaricales</taxon>
        <taxon>Marasmiineae</taxon>
        <taxon>Mycenaceae</taxon>
        <taxon>Mycena</taxon>
    </lineage>
</organism>
<name>A0AAD7GMD1_MYCRO</name>
<reference evidence="2" key="1">
    <citation type="submission" date="2023-03" db="EMBL/GenBank/DDBJ databases">
        <title>Massive genome expansion in bonnet fungi (Mycena s.s.) driven by repeated elements and novel gene families across ecological guilds.</title>
        <authorList>
            <consortium name="Lawrence Berkeley National Laboratory"/>
            <person name="Harder C.B."/>
            <person name="Miyauchi S."/>
            <person name="Viragh M."/>
            <person name="Kuo A."/>
            <person name="Thoen E."/>
            <person name="Andreopoulos B."/>
            <person name="Lu D."/>
            <person name="Skrede I."/>
            <person name="Drula E."/>
            <person name="Henrissat B."/>
            <person name="Morin E."/>
            <person name="Kohler A."/>
            <person name="Barry K."/>
            <person name="LaButti K."/>
            <person name="Morin E."/>
            <person name="Salamov A."/>
            <person name="Lipzen A."/>
            <person name="Mereny Z."/>
            <person name="Hegedus B."/>
            <person name="Baldrian P."/>
            <person name="Stursova M."/>
            <person name="Weitz H."/>
            <person name="Taylor A."/>
            <person name="Grigoriev I.V."/>
            <person name="Nagy L.G."/>
            <person name="Martin F."/>
            <person name="Kauserud H."/>
        </authorList>
    </citation>
    <scope>NUCLEOTIDE SEQUENCE</scope>
    <source>
        <strain evidence="2">CBHHK067</strain>
    </source>
</reference>
<protein>
    <submittedName>
        <fullName evidence="2">Uncharacterized protein</fullName>
    </submittedName>
</protein>
<dbReference type="EMBL" id="JARKIE010000029">
    <property type="protein sequence ID" value="KAJ7697717.1"/>
    <property type="molecule type" value="Genomic_DNA"/>
</dbReference>
<feature type="transmembrane region" description="Helical" evidence="1">
    <location>
        <begin position="61"/>
        <end position="82"/>
    </location>
</feature>
<evidence type="ECO:0000313" key="3">
    <source>
        <dbReference type="Proteomes" id="UP001221757"/>
    </source>
</evidence>
<keyword evidence="1" id="KW-0812">Transmembrane</keyword>
<dbReference type="Proteomes" id="UP001221757">
    <property type="component" value="Unassembled WGS sequence"/>
</dbReference>
<dbReference type="AlphaFoldDB" id="A0AAD7GMD1"/>
<sequence length="124" mass="13450">MFWSQMQDTLNGSLEPPKTTQTLGSLNSVLSGVFKAVVNYPILAVFGMLPRNKLLAIRNRILIPPNTLGIPTVLYMVMLYGMDADVSLSWAPSSALGLGGSSINTIGEEDRWRLGVTQGIIEVI</sequence>
<feature type="transmembrane region" description="Helical" evidence="1">
    <location>
        <begin position="29"/>
        <end position="49"/>
    </location>
</feature>
<accession>A0AAD7GMD1</accession>
<comment type="caution">
    <text evidence="2">The sequence shown here is derived from an EMBL/GenBank/DDBJ whole genome shotgun (WGS) entry which is preliminary data.</text>
</comment>
<proteinExistence type="predicted"/>
<evidence type="ECO:0000256" key="1">
    <source>
        <dbReference type="SAM" id="Phobius"/>
    </source>
</evidence>
<keyword evidence="1" id="KW-0472">Membrane</keyword>
<gene>
    <name evidence="2" type="ORF">B0H17DRAFT_1130311</name>
</gene>
<evidence type="ECO:0000313" key="2">
    <source>
        <dbReference type="EMBL" id="KAJ7697717.1"/>
    </source>
</evidence>
<keyword evidence="3" id="KW-1185">Reference proteome</keyword>
<keyword evidence="1" id="KW-1133">Transmembrane helix</keyword>